<dbReference type="KEGG" id="poz:I0K15_10695"/>
<dbReference type="GO" id="GO:0005524">
    <property type="term" value="F:ATP binding"/>
    <property type="evidence" value="ECO:0007669"/>
    <property type="project" value="UniProtKB-KW"/>
</dbReference>
<organism evidence="11 12">
    <name type="scientific">Pontivivens ytuae</name>
    <dbReference type="NCBI Taxonomy" id="2789856"/>
    <lineage>
        <taxon>Bacteria</taxon>
        <taxon>Pseudomonadati</taxon>
        <taxon>Pseudomonadota</taxon>
        <taxon>Alphaproteobacteria</taxon>
        <taxon>Rhodobacterales</taxon>
        <taxon>Paracoccaceae</taxon>
        <taxon>Pontivivens</taxon>
    </lineage>
</organism>
<keyword evidence="7 11" id="KW-0067">ATP-binding</keyword>
<dbReference type="Pfam" id="PF00005">
    <property type="entry name" value="ABC_tran"/>
    <property type="match status" value="2"/>
</dbReference>
<evidence type="ECO:0000313" key="12">
    <source>
        <dbReference type="Proteomes" id="UP000594800"/>
    </source>
</evidence>
<keyword evidence="9" id="KW-0472">Membrane</keyword>
<evidence type="ECO:0000313" key="11">
    <source>
        <dbReference type="EMBL" id="QPH52298.1"/>
    </source>
</evidence>
<dbReference type="GO" id="GO:0005886">
    <property type="term" value="C:plasma membrane"/>
    <property type="evidence" value="ECO:0007669"/>
    <property type="project" value="UniProtKB-SubCell"/>
</dbReference>
<sequence>MNAPVDREPLLAGQGLRKSYGPVEVLHGVDFDVRPGEVHALLGENGAGKSTLVKILSGFVAPSAGTLTFDGAPITFPTMRAAEEAGIVLIHQEFNLAELRTVEENIFLGRELRRGLFLDKAAMRAEARRLLDELHCMAPETARVADLPVADKQMVEIAKAMSRKARILFLDEPTAVLTKAETATLFTLIRRLKAEGVGIVFISHKLDEVEEIADRITVLRDGELVETVPAHGVSPDDMARMMVGRELTDFYPHIPAPGPDAETLLAVESLAAPGVRDASFTLRRGEVLGFAGLQGAGRTAVMEALIGLHPATGGRISLRGQDVRFTDVAQSKAARIAYLTKDRKGKGLLLGNDLVWNFSLFSLEKFAKPLIDRGAERAAFDAAAARVDLRAASPSLTAGSLSGGNQQKLLLAKVLETDPEIIIIDEPTRGIDVGAKSQIYGFIAELASQGRGVIVLSSELPEIIGLSHRVTVMQSGRTTGCLEGDAINEEDIMRLASGLAARSAA</sequence>
<proteinExistence type="predicted"/>
<protein>
    <submittedName>
        <fullName evidence="11">Sugar ABC transporter ATP-binding protein</fullName>
    </submittedName>
</protein>
<evidence type="ECO:0000256" key="8">
    <source>
        <dbReference type="ARBA" id="ARBA00022967"/>
    </source>
</evidence>
<dbReference type="PROSITE" id="PS00211">
    <property type="entry name" value="ABC_TRANSPORTER_1"/>
    <property type="match status" value="1"/>
</dbReference>
<dbReference type="CDD" id="cd03216">
    <property type="entry name" value="ABC_Carb_Monos_I"/>
    <property type="match status" value="1"/>
</dbReference>
<keyword evidence="5" id="KW-0677">Repeat</keyword>
<evidence type="ECO:0000256" key="1">
    <source>
        <dbReference type="ARBA" id="ARBA00004202"/>
    </source>
</evidence>
<evidence type="ECO:0000256" key="2">
    <source>
        <dbReference type="ARBA" id="ARBA00022448"/>
    </source>
</evidence>
<evidence type="ECO:0000256" key="4">
    <source>
        <dbReference type="ARBA" id="ARBA00022597"/>
    </source>
</evidence>
<dbReference type="SUPFAM" id="SSF52540">
    <property type="entry name" value="P-loop containing nucleoside triphosphate hydrolases"/>
    <property type="match status" value="2"/>
</dbReference>
<keyword evidence="4" id="KW-0762">Sugar transport</keyword>
<feature type="domain" description="ABC transporter" evidence="10">
    <location>
        <begin position="259"/>
        <end position="500"/>
    </location>
</feature>
<evidence type="ECO:0000256" key="5">
    <source>
        <dbReference type="ARBA" id="ARBA00022737"/>
    </source>
</evidence>
<keyword evidence="8" id="KW-1278">Translocase</keyword>
<dbReference type="AlphaFoldDB" id="A0A7S9QAY7"/>
<name>A0A7S9QAY7_9RHOB</name>
<keyword evidence="2" id="KW-0813">Transport</keyword>
<dbReference type="EMBL" id="CP064942">
    <property type="protein sequence ID" value="QPH52298.1"/>
    <property type="molecule type" value="Genomic_DNA"/>
</dbReference>
<dbReference type="PROSITE" id="PS50893">
    <property type="entry name" value="ABC_TRANSPORTER_2"/>
    <property type="match status" value="2"/>
</dbReference>
<dbReference type="RefSeq" id="WP_196101512.1">
    <property type="nucleotide sequence ID" value="NZ_CP064942.1"/>
</dbReference>
<dbReference type="InterPro" id="IPR003593">
    <property type="entry name" value="AAA+_ATPase"/>
</dbReference>
<dbReference type="SMART" id="SM00382">
    <property type="entry name" value="AAA"/>
    <property type="match status" value="2"/>
</dbReference>
<dbReference type="GO" id="GO:0016887">
    <property type="term" value="F:ATP hydrolysis activity"/>
    <property type="evidence" value="ECO:0007669"/>
    <property type="project" value="InterPro"/>
</dbReference>
<dbReference type="InterPro" id="IPR050107">
    <property type="entry name" value="ABC_carbohydrate_import_ATPase"/>
</dbReference>
<evidence type="ECO:0000256" key="6">
    <source>
        <dbReference type="ARBA" id="ARBA00022741"/>
    </source>
</evidence>
<dbReference type="InterPro" id="IPR027417">
    <property type="entry name" value="P-loop_NTPase"/>
</dbReference>
<evidence type="ECO:0000256" key="7">
    <source>
        <dbReference type="ARBA" id="ARBA00022840"/>
    </source>
</evidence>
<accession>A0A7S9QAY7</accession>
<dbReference type="InterPro" id="IPR003439">
    <property type="entry name" value="ABC_transporter-like_ATP-bd"/>
</dbReference>
<dbReference type="FunFam" id="3.40.50.300:FF:000127">
    <property type="entry name" value="Ribose import ATP-binding protein RbsA"/>
    <property type="match status" value="1"/>
</dbReference>
<keyword evidence="6" id="KW-0547">Nucleotide-binding</keyword>
<dbReference type="InterPro" id="IPR017871">
    <property type="entry name" value="ABC_transporter-like_CS"/>
</dbReference>
<dbReference type="CDD" id="cd03215">
    <property type="entry name" value="ABC_Carb_Monos_II"/>
    <property type="match status" value="1"/>
</dbReference>
<comment type="subcellular location">
    <subcellularLocation>
        <location evidence="1">Cell membrane</location>
        <topology evidence="1">Peripheral membrane protein</topology>
    </subcellularLocation>
</comment>
<dbReference type="PANTHER" id="PTHR43790:SF9">
    <property type="entry name" value="GALACTOFURANOSE TRANSPORTER ATP-BINDING PROTEIN YTFR"/>
    <property type="match status" value="1"/>
</dbReference>
<feature type="domain" description="ABC transporter" evidence="10">
    <location>
        <begin position="11"/>
        <end position="246"/>
    </location>
</feature>
<evidence type="ECO:0000256" key="3">
    <source>
        <dbReference type="ARBA" id="ARBA00022475"/>
    </source>
</evidence>
<reference evidence="11 12" key="1">
    <citation type="submission" date="2020-11" db="EMBL/GenBank/DDBJ databases">
        <title>Description of Pontivivens ytuae sp. nov. isolated from deep sea sediment of Mariana Trench.</title>
        <authorList>
            <person name="Wang Z."/>
            <person name="Sun Q.-L."/>
            <person name="Xu X.-D."/>
            <person name="Tang Y.-Z."/>
            <person name="Zhang J."/>
        </authorList>
    </citation>
    <scope>NUCLEOTIDE SEQUENCE [LARGE SCALE GENOMIC DNA]</scope>
    <source>
        <strain evidence="11 12">MT2928</strain>
    </source>
</reference>
<keyword evidence="12" id="KW-1185">Reference proteome</keyword>
<evidence type="ECO:0000256" key="9">
    <source>
        <dbReference type="ARBA" id="ARBA00023136"/>
    </source>
</evidence>
<dbReference type="Proteomes" id="UP000594800">
    <property type="component" value="Chromosome"/>
</dbReference>
<gene>
    <name evidence="11" type="ORF">I0K15_10695</name>
</gene>
<dbReference type="Gene3D" id="3.40.50.300">
    <property type="entry name" value="P-loop containing nucleotide triphosphate hydrolases"/>
    <property type="match status" value="2"/>
</dbReference>
<evidence type="ECO:0000259" key="10">
    <source>
        <dbReference type="PROSITE" id="PS50893"/>
    </source>
</evidence>
<keyword evidence="3" id="KW-1003">Cell membrane</keyword>
<dbReference type="PANTHER" id="PTHR43790">
    <property type="entry name" value="CARBOHYDRATE TRANSPORT ATP-BINDING PROTEIN MG119-RELATED"/>
    <property type="match status" value="1"/>
</dbReference>